<dbReference type="RefSeq" id="WP_149430050.1">
    <property type="nucleotide sequence ID" value="NZ_VLNY01000003.1"/>
</dbReference>
<organism evidence="1 2">
    <name type="scientific">Antrihabitans cavernicola</name>
    <dbReference type="NCBI Taxonomy" id="2495913"/>
    <lineage>
        <taxon>Bacteria</taxon>
        <taxon>Bacillati</taxon>
        <taxon>Actinomycetota</taxon>
        <taxon>Actinomycetes</taxon>
        <taxon>Mycobacteriales</taxon>
        <taxon>Nocardiaceae</taxon>
        <taxon>Antrihabitans</taxon>
    </lineage>
</organism>
<dbReference type="Proteomes" id="UP000322244">
    <property type="component" value="Unassembled WGS sequence"/>
</dbReference>
<dbReference type="PANTHER" id="PTHR39757:SF5">
    <property type="entry name" value="OS02G0190600 PROTEIN"/>
    <property type="match status" value="1"/>
</dbReference>
<evidence type="ECO:0000313" key="2">
    <source>
        <dbReference type="Proteomes" id="UP000322244"/>
    </source>
</evidence>
<protein>
    <submittedName>
        <fullName evidence="1">Lycopene cyclase</fullName>
    </submittedName>
</protein>
<dbReference type="EMBL" id="VLNY01000003">
    <property type="protein sequence ID" value="KAA0023705.1"/>
    <property type="molecule type" value="Genomic_DNA"/>
</dbReference>
<name>A0A5A7SGT9_9NOCA</name>
<sequence>MTADVVVVGLGPAGRALAHRCSVRGLDVVAVDPHPDRRWTPTYAAWSDELPGWLPDAAVGVTVASVGVWTARARTLARAYTVLDTPGLQQALTIDGVRVVAASATRVDRTSVTMSDGRIIKGSNVVDARGLFDASGLAEQTAFGLVVDSAVAEPILDGAAAWFMDWRSDNGAAPDDQPSFLYAVPTSDDRVLLEETCLVGRPALDQRELAARLRNRLAARSVGLTGTEQVERVRFAVEAPKRSRRGGATAFGSRGGMLHPGTGYSVAASLTCAEPLAAAIANGHNLDHTLWPARTKAIAALRAAGLRTLLDLDPTQVVPFFDAFFELPLPQQRAYLSQRTNFAETAAAMGNLFRVLPADLRRAVTGSSLSMGKYSPIRALSTIIE</sequence>
<dbReference type="SUPFAM" id="SSF51905">
    <property type="entry name" value="FAD/NAD(P)-binding domain"/>
    <property type="match status" value="1"/>
</dbReference>
<proteinExistence type="predicted"/>
<reference evidence="1 2" key="1">
    <citation type="submission" date="2019-07" db="EMBL/GenBank/DDBJ databases">
        <title>Rhodococcus cavernicolus sp. nov., isolated from a cave.</title>
        <authorList>
            <person name="Lee S.D."/>
        </authorList>
    </citation>
    <scope>NUCLEOTIDE SEQUENCE [LARGE SCALE GENOMIC DNA]</scope>
    <source>
        <strain evidence="1 2">C1-24</strain>
    </source>
</reference>
<keyword evidence="2" id="KW-1185">Reference proteome</keyword>
<dbReference type="InterPro" id="IPR036188">
    <property type="entry name" value="FAD/NAD-bd_sf"/>
</dbReference>
<evidence type="ECO:0000313" key="1">
    <source>
        <dbReference type="EMBL" id="KAA0023705.1"/>
    </source>
</evidence>
<dbReference type="PANTHER" id="PTHR39757">
    <property type="match status" value="1"/>
</dbReference>
<gene>
    <name evidence="1" type="ORF">FOY51_09300</name>
</gene>
<comment type="caution">
    <text evidence="1">The sequence shown here is derived from an EMBL/GenBank/DDBJ whole genome shotgun (WGS) entry which is preliminary data.</text>
</comment>
<dbReference type="Pfam" id="PF05834">
    <property type="entry name" value="Lycopene_cycl"/>
    <property type="match status" value="1"/>
</dbReference>
<accession>A0A5A7SGT9</accession>
<dbReference type="OrthoDB" id="537501at2"/>
<dbReference type="Gene3D" id="3.50.50.60">
    <property type="entry name" value="FAD/NAD(P)-binding domain"/>
    <property type="match status" value="1"/>
</dbReference>
<dbReference type="AlphaFoldDB" id="A0A5A7SGT9"/>